<organism evidence="7">
    <name type="scientific">uncultured Microbacterium sp</name>
    <dbReference type="NCBI Taxonomy" id="191216"/>
    <lineage>
        <taxon>Bacteria</taxon>
        <taxon>Bacillati</taxon>
        <taxon>Actinomycetota</taxon>
        <taxon>Actinomycetes</taxon>
        <taxon>Micrococcales</taxon>
        <taxon>Microbacteriaceae</taxon>
        <taxon>Microbacterium</taxon>
        <taxon>environmental samples</taxon>
    </lineage>
</organism>
<comment type="cofactor">
    <cofactor evidence="1">
        <name>NAD(+)</name>
        <dbReference type="ChEBI" id="CHEBI:57540"/>
    </cofactor>
</comment>
<dbReference type="Gene3D" id="3.40.50.720">
    <property type="entry name" value="NAD(P)-binding Rossmann-like Domain"/>
    <property type="match status" value="1"/>
</dbReference>
<name>A0A1Y5PAK5_9MICO</name>
<dbReference type="GO" id="GO:0048040">
    <property type="term" value="F:UDP-glucuronate decarboxylase activity"/>
    <property type="evidence" value="ECO:0007669"/>
    <property type="project" value="TreeGrafter"/>
</dbReference>
<keyword evidence="3" id="KW-0520">NAD</keyword>
<evidence type="ECO:0000313" key="7">
    <source>
        <dbReference type="EMBL" id="SBS74349.1"/>
    </source>
</evidence>
<dbReference type="InterPro" id="IPR001509">
    <property type="entry name" value="Epimerase_deHydtase"/>
</dbReference>
<dbReference type="AlphaFoldDB" id="A0A1Y5PAK5"/>
<dbReference type="EMBL" id="FLQR01000010">
    <property type="protein sequence ID" value="SBS74349.1"/>
    <property type="molecule type" value="Genomic_DNA"/>
</dbReference>
<feature type="domain" description="Ketoreductase" evidence="6">
    <location>
        <begin position="48"/>
        <end position="231"/>
    </location>
</feature>
<dbReference type="GO" id="GO:0070403">
    <property type="term" value="F:NAD+ binding"/>
    <property type="evidence" value="ECO:0007669"/>
    <property type="project" value="InterPro"/>
</dbReference>
<gene>
    <name evidence="7" type="ORF">MIPYR_60092</name>
</gene>
<evidence type="ECO:0000256" key="5">
    <source>
        <dbReference type="SAM" id="MobiDB-lite"/>
    </source>
</evidence>
<feature type="region of interest" description="Disordered" evidence="5">
    <location>
        <begin position="1"/>
        <end position="23"/>
    </location>
</feature>
<accession>A0A1Y5PAK5</accession>
<dbReference type="InterPro" id="IPR036291">
    <property type="entry name" value="NAD(P)-bd_dom_sf"/>
</dbReference>
<dbReference type="InterPro" id="IPR044516">
    <property type="entry name" value="UXS-like"/>
</dbReference>
<dbReference type="RefSeq" id="WP_295577382.1">
    <property type="nucleotide sequence ID" value="NZ_FLQR01000010.1"/>
</dbReference>
<evidence type="ECO:0000256" key="4">
    <source>
        <dbReference type="ARBA" id="ARBA00023239"/>
    </source>
</evidence>
<dbReference type="PANTHER" id="PTHR43078">
    <property type="entry name" value="UDP-GLUCURONIC ACID DECARBOXYLASE-RELATED"/>
    <property type="match status" value="1"/>
</dbReference>
<dbReference type="InterPro" id="IPR057326">
    <property type="entry name" value="KR_dom"/>
</dbReference>
<evidence type="ECO:0000259" key="6">
    <source>
        <dbReference type="SMART" id="SM00822"/>
    </source>
</evidence>
<protein>
    <submittedName>
        <fullName evidence="7">Putative nucleotide sugar dehydratase</fullName>
    </submittedName>
</protein>
<evidence type="ECO:0000256" key="2">
    <source>
        <dbReference type="ARBA" id="ARBA00022793"/>
    </source>
</evidence>
<dbReference type="SMART" id="SM00822">
    <property type="entry name" value="PKS_KR"/>
    <property type="match status" value="1"/>
</dbReference>
<dbReference type="Pfam" id="PF01370">
    <property type="entry name" value="Epimerase"/>
    <property type="match status" value="1"/>
</dbReference>
<dbReference type="PANTHER" id="PTHR43078:SF7">
    <property type="entry name" value="UDP-GLUCURONATE DECARBOXYLASE"/>
    <property type="match status" value="1"/>
</dbReference>
<dbReference type="GO" id="GO:0005737">
    <property type="term" value="C:cytoplasm"/>
    <property type="evidence" value="ECO:0007669"/>
    <property type="project" value="TreeGrafter"/>
</dbReference>
<keyword evidence="2" id="KW-0210">Decarboxylase</keyword>
<dbReference type="GO" id="GO:0042732">
    <property type="term" value="P:D-xylose metabolic process"/>
    <property type="evidence" value="ECO:0007669"/>
    <property type="project" value="InterPro"/>
</dbReference>
<sequence length="372" mass="39632">MSADHPSSDSPAHPGTRSGSVPATSSVVARDLDDIVAAALPWEKLFGKTVLITGASGMIPAYVARTLLRLNDTRGAGIRVLGLVRHPSTARGTFADVIDRSDLALVEGDVTQPVHLDEPVHLVIHGASPARPHLHATAPVDTIRANVQGAFHLLDLCRRSGDAAFVLMSSAEVYGQRPDDDGLVTEDGYGAVDILTPRASYAEGKRAAETIAVSYRAQYGISITIARFGHVFGPGMALDDGRVQADFTADVLAGRDIVLNSDGSARRTYTYLADAVSGMFTALLVGEDIAYNIADRDGFISIRELAAAFAGARPERGLTVGFREGVDVSGYSAVRGQGLDDTRLRALGWVPHVGFRAGVDRTIAWHEERRRP</sequence>
<keyword evidence="4" id="KW-0456">Lyase</keyword>
<dbReference type="SUPFAM" id="SSF51735">
    <property type="entry name" value="NAD(P)-binding Rossmann-fold domains"/>
    <property type="match status" value="1"/>
</dbReference>
<proteinExistence type="predicted"/>
<reference evidence="7" key="1">
    <citation type="submission" date="2016-03" db="EMBL/GenBank/DDBJ databases">
        <authorList>
            <person name="Ploux O."/>
        </authorList>
    </citation>
    <scope>NUCLEOTIDE SEQUENCE</scope>
    <source>
        <strain evidence="7">UC1</strain>
    </source>
</reference>
<evidence type="ECO:0000256" key="3">
    <source>
        <dbReference type="ARBA" id="ARBA00023027"/>
    </source>
</evidence>
<evidence type="ECO:0000256" key="1">
    <source>
        <dbReference type="ARBA" id="ARBA00001911"/>
    </source>
</evidence>